<protein>
    <recommendedName>
        <fullName evidence="3">Uncharacterized protein YtcA</fullName>
    </recommendedName>
</protein>
<comment type="subcellular location">
    <subcellularLocation>
        <location evidence="1">Membrane</location>
        <topology evidence="1">Multi-pass membrane protein</topology>
    </subcellularLocation>
</comment>
<comment type="caution">
    <text evidence="12">The sequence shown here is derived from an EMBL/GenBank/DDBJ whole genome shotgun (WGS) entry which is preliminary data.</text>
</comment>
<keyword evidence="9" id="KW-0564">Palmitate</keyword>
<dbReference type="Pfam" id="PF17090">
    <property type="entry name" value="Ytca"/>
    <property type="match status" value="1"/>
</dbReference>
<evidence type="ECO:0000313" key="13">
    <source>
        <dbReference type="Proteomes" id="UP001596016"/>
    </source>
</evidence>
<evidence type="ECO:0000313" key="12">
    <source>
        <dbReference type="EMBL" id="MFC5387409.1"/>
    </source>
</evidence>
<evidence type="ECO:0000256" key="7">
    <source>
        <dbReference type="ARBA" id="ARBA00022989"/>
    </source>
</evidence>
<dbReference type="EMBL" id="JBHSLL010000056">
    <property type="protein sequence ID" value="MFC5387409.1"/>
    <property type="molecule type" value="Genomic_DNA"/>
</dbReference>
<evidence type="ECO:0000256" key="3">
    <source>
        <dbReference type="ARBA" id="ARBA00021237"/>
    </source>
</evidence>
<evidence type="ECO:0000256" key="8">
    <source>
        <dbReference type="ARBA" id="ARBA00023136"/>
    </source>
</evidence>
<dbReference type="RefSeq" id="WP_378231362.1">
    <property type="nucleotide sequence ID" value="NZ_JBHSLL010000056.1"/>
</dbReference>
<keyword evidence="8 11" id="KW-0472">Membrane</keyword>
<keyword evidence="7 11" id="KW-1133">Transmembrane helix</keyword>
<keyword evidence="13" id="KW-1185">Reference proteome</keyword>
<evidence type="ECO:0000256" key="11">
    <source>
        <dbReference type="SAM" id="Phobius"/>
    </source>
</evidence>
<evidence type="ECO:0000256" key="9">
    <source>
        <dbReference type="ARBA" id="ARBA00023139"/>
    </source>
</evidence>
<organism evidence="12 13">
    <name type="scientific">Aquamicrobium segne</name>
    <dbReference type="NCBI Taxonomy" id="469547"/>
    <lineage>
        <taxon>Bacteria</taxon>
        <taxon>Pseudomonadati</taxon>
        <taxon>Pseudomonadota</taxon>
        <taxon>Alphaproteobacteria</taxon>
        <taxon>Hyphomicrobiales</taxon>
        <taxon>Phyllobacteriaceae</taxon>
        <taxon>Aquamicrobium</taxon>
    </lineage>
</organism>
<evidence type="ECO:0000256" key="5">
    <source>
        <dbReference type="ARBA" id="ARBA00022692"/>
    </source>
</evidence>
<gene>
    <name evidence="12" type="ORF">ACFPLB_15730</name>
</gene>
<name>A0ABW0H242_9HYPH</name>
<keyword evidence="10 12" id="KW-0449">Lipoprotein</keyword>
<accession>A0ABW0H242</accession>
<keyword evidence="6" id="KW-0732">Signal</keyword>
<evidence type="ECO:0000256" key="2">
    <source>
        <dbReference type="ARBA" id="ARBA00008208"/>
    </source>
</evidence>
<evidence type="ECO:0000256" key="10">
    <source>
        <dbReference type="ARBA" id="ARBA00023288"/>
    </source>
</evidence>
<reference evidence="13" key="1">
    <citation type="journal article" date="2019" name="Int. J. Syst. Evol. Microbiol.">
        <title>The Global Catalogue of Microorganisms (GCM) 10K type strain sequencing project: providing services to taxonomists for standard genome sequencing and annotation.</title>
        <authorList>
            <consortium name="The Broad Institute Genomics Platform"/>
            <consortium name="The Broad Institute Genome Sequencing Center for Infectious Disease"/>
            <person name="Wu L."/>
            <person name="Ma J."/>
        </authorList>
    </citation>
    <scope>NUCLEOTIDE SEQUENCE [LARGE SCALE GENOMIC DNA]</scope>
    <source>
        <strain evidence="13">CGMCC 4.1415</strain>
    </source>
</reference>
<evidence type="ECO:0000256" key="6">
    <source>
        <dbReference type="ARBA" id="ARBA00022729"/>
    </source>
</evidence>
<sequence>MSFFSSPSYALFGAFFPAWMLYAFIALVVTVMVRALFIRVGIDDVLPLRLVTYTALAFAFASALALIAGS</sequence>
<evidence type="ECO:0000256" key="4">
    <source>
        <dbReference type="ARBA" id="ARBA00022475"/>
    </source>
</evidence>
<feature type="transmembrane region" description="Helical" evidence="11">
    <location>
        <begin position="20"/>
        <end position="38"/>
    </location>
</feature>
<comment type="similarity">
    <text evidence="2">Belongs to the YtcA family.</text>
</comment>
<dbReference type="InterPro" id="IPR031381">
    <property type="entry name" value="YtcA"/>
</dbReference>
<evidence type="ECO:0000256" key="1">
    <source>
        <dbReference type="ARBA" id="ARBA00004141"/>
    </source>
</evidence>
<keyword evidence="4" id="KW-1003">Cell membrane</keyword>
<feature type="transmembrane region" description="Helical" evidence="11">
    <location>
        <begin position="50"/>
        <end position="69"/>
    </location>
</feature>
<keyword evidence="5 11" id="KW-0812">Transmembrane</keyword>
<proteinExistence type="inferred from homology"/>
<dbReference type="Proteomes" id="UP001596016">
    <property type="component" value="Unassembled WGS sequence"/>
</dbReference>